<organism evidence="3 4">
    <name type="scientific">Sphaerochaeta halotolerans</name>
    <dbReference type="NCBI Taxonomy" id="2293840"/>
    <lineage>
        <taxon>Bacteria</taxon>
        <taxon>Pseudomonadati</taxon>
        <taxon>Spirochaetota</taxon>
        <taxon>Spirochaetia</taxon>
        <taxon>Spirochaetales</taxon>
        <taxon>Sphaerochaetaceae</taxon>
        <taxon>Sphaerochaeta</taxon>
    </lineage>
</organism>
<proteinExistence type="predicted"/>
<dbReference type="SUPFAM" id="SSF56601">
    <property type="entry name" value="beta-lactamase/transpeptidase-like"/>
    <property type="match status" value="1"/>
</dbReference>
<dbReference type="InterPro" id="IPR012338">
    <property type="entry name" value="Beta-lactam/transpept-like"/>
</dbReference>
<keyword evidence="1 3" id="KW-0378">Hydrolase</keyword>
<evidence type="ECO:0000256" key="1">
    <source>
        <dbReference type="ARBA" id="ARBA00022801"/>
    </source>
</evidence>
<dbReference type="InterPro" id="IPR050789">
    <property type="entry name" value="Diverse_Enzym_Activities"/>
</dbReference>
<dbReference type="RefSeq" id="WP_117331430.1">
    <property type="nucleotide sequence ID" value="NZ_QUWK01000018.1"/>
</dbReference>
<feature type="domain" description="Beta-lactamase-related" evidence="2">
    <location>
        <begin position="12"/>
        <end position="332"/>
    </location>
</feature>
<reference evidence="4" key="1">
    <citation type="submission" date="2018-08" db="EMBL/GenBank/DDBJ databases">
        <authorList>
            <person name="Grouzdev D.S."/>
            <person name="Krutkina M.S."/>
        </authorList>
    </citation>
    <scope>NUCLEOTIDE SEQUENCE [LARGE SCALE GENOMIC DNA]</scope>
    <source>
        <strain evidence="4">4-11</strain>
    </source>
</reference>
<name>A0A372MDD0_9SPIR</name>
<dbReference type="PANTHER" id="PTHR43283">
    <property type="entry name" value="BETA-LACTAMASE-RELATED"/>
    <property type="match status" value="1"/>
</dbReference>
<dbReference type="EMBL" id="QUWK01000018">
    <property type="protein sequence ID" value="RFU93811.1"/>
    <property type="molecule type" value="Genomic_DNA"/>
</dbReference>
<reference evidence="3 4" key="2">
    <citation type="submission" date="2018-09" db="EMBL/GenBank/DDBJ databases">
        <title>Genome of Sphaerochaeta halotolerans strain 4-11.</title>
        <authorList>
            <person name="Nazina T.N."/>
            <person name="Sokolova D.S."/>
        </authorList>
    </citation>
    <scope>NUCLEOTIDE SEQUENCE [LARGE SCALE GENOMIC DNA]</scope>
    <source>
        <strain evidence="3 4">4-11</strain>
    </source>
</reference>
<dbReference type="Gene3D" id="3.40.710.10">
    <property type="entry name" value="DD-peptidase/beta-lactamase superfamily"/>
    <property type="match status" value="1"/>
</dbReference>
<dbReference type="Pfam" id="PF00144">
    <property type="entry name" value="Beta-lactamase"/>
    <property type="match status" value="1"/>
</dbReference>
<protein>
    <submittedName>
        <fullName evidence="3">Class A beta-lactamase-related serine hydrolase</fullName>
    </submittedName>
</protein>
<evidence type="ECO:0000313" key="4">
    <source>
        <dbReference type="Proteomes" id="UP000264002"/>
    </source>
</evidence>
<gene>
    <name evidence="3" type="ORF">DYP60_12910</name>
</gene>
<keyword evidence="4" id="KW-1185">Reference proteome</keyword>
<dbReference type="InterPro" id="IPR001466">
    <property type="entry name" value="Beta-lactam-related"/>
</dbReference>
<accession>A0A372MDD0</accession>
<dbReference type="AlphaFoldDB" id="A0A372MDD0"/>
<sequence>MNTTLDNLSPILTEYIQEQYFSAVAVGVYQAGEAKIKTWGTTTWGGPPLTPSHLYDLASLTKLYTTMAVLKLMHEQRFQEHTKIIDLLPFENLQLKQQLGHLTVSELLTHHSGLPAWYPFYTRRGEDFQTILQDLLKEHPITDTMIYSDINFILLGLIVSNTTNLCLHEAIQTLVLNPLGLKETTYHPDSSLCVATEYGNQIEKQMVHDRGLSFNGWRDETTPIKGSCNDGNAHYFFQGVSGHAGLFSSPQDVLTFGKAFLSADHAKLDARLYSNTIKDWGEGRGYGIQFGELYPDQGFGHTGFTGTYLYVNPKRDLVITILTNRLHTQTVRNINSIRLEIVGRLLGP</sequence>
<dbReference type="PANTHER" id="PTHR43283:SF11">
    <property type="entry name" value="BETA-LACTAMASE-RELATED DOMAIN-CONTAINING PROTEIN"/>
    <property type="match status" value="1"/>
</dbReference>
<dbReference type="Proteomes" id="UP000264002">
    <property type="component" value="Unassembled WGS sequence"/>
</dbReference>
<evidence type="ECO:0000259" key="2">
    <source>
        <dbReference type="Pfam" id="PF00144"/>
    </source>
</evidence>
<dbReference type="GO" id="GO:0016787">
    <property type="term" value="F:hydrolase activity"/>
    <property type="evidence" value="ECO:0007669"/>
    <property type="project" value="UniProtKB-KW"/>
</dbReference>
<evidence type="ECO:0000313" key="3">
    <source>
        <dbReference type="EMBL" id="RFU93811.1"/>
    </source>
</evidence>
<comment type="caution">
    <text evidence="3">The sequence shown here is derived from an EMBL/GenBank/DDBJ whole genome shotgun (WGS) entry which is preliminary data.</text>
</comment>